<keyword evidence="5" id="KW-0067">ATP-binding</keyword>
<comment type="caution">
    <text evidence="5">The sequence shown here is derived from an EMBL/GenBank/DDBJ whole genome shotgun (WGS) entry which is preliminary data.</text>
</comment>
<dbReference type="Proteomes" id="UP001371224">
    <property type="component" value="Unassembled WGS sequence"/>
</dbReference>
<dbReference type="Pfam" id="PF13558">
    <property type="entry name" value="SbcC_Walker_B"/>
    <property type="match status" value="1"/>
</dbReference>
<dbReference type="SUPFAM" id="SSF52540">
    <property type="entry name" value="P-loop containing nucleoside triphosphate hydrolases"/>
    <property type="match status" value="1"/>
</dbReference>
<evidence type="ECO:0000313" key="6">
    <source>
        <dbReference type="Proteomes" id="UP001371224"/>
    </source>
</evidence>
<dbReference type="PANTHER" id="PTHR32182:SF0">
    <property type="entry name" value="DNA REPLICATION AND REPAIR PROTEIN RECF"/>
    <property type="match status" value="1"/>
</dbReference>
<organism evidence="5 6">
    <name type="scientific">Microbacterium bandirmense</name>
    <dbReference type="NCBI Taxonomy" id="3122050"/>
    <lineage>
        <taxon>Bacteria</taxon>
        <taxon>Bacillati</taxon>
        <taxon>Actinomycetota</taxon>
        <taxon>Actinomycetes</taxon>
        <taxon>Micrococcales</taxon>
        <taxon>Microbacteriaceae</taxon>
        <taxon>Microbacterium</taxon>
    </lineage>
</organism>
<name>A0ABU8LEJ9_9MICO</name>
<dbReference type="PANTHER" id="PTHR32182">
    <property type="entry name" value="DNA REPLICATION AND REPAIR PROTEIN RECF"/>
    <property type="match status" value="1"/>
</dbReference>
<gene>
    <name evidence="5" type="ORF">WDU99_15595</name>
</gene>
<evidence type="ECO:0000256" key="3">
    <source>
        <dbReference type="ARBA" id="ARBA00023236"/>
    </source>
</evidence>
<dbReference type="RefSeq" id="WP_337333386.1">
    <property type="nucleotide sequence ID" value="NZ_JBBDGM010000017.1"/>
</dbReference>
<accession>A0ABU8LEJ9</accession>
<keyword evidence="3" id="KW-0742">SOS response</keyword>
<proteinExistence type="predicted"/>
<evidence type="ECO:0000256" key="2">
    <source>
        <dbReference type="ARBA" id="ARBA00023204"/>
    </source>
</evidence>
<keyword evidence="5" id="KW-0547">Nucleotide-binding</keyword>
<evidence type="ECO:0000256" key="1">
    <source>
        <dbReference type="ARBA" id="ARBA00022763"/>
    </source>
</evidence>
<dbReference type="CDD" id="cd00267">
    <property type="entry name" value="ABC_ATPase"/>
    <property type="match status" value="1"/>
</dbReference>
<keyword evidence="1" id="KW-0227">DNA damage</keyword>
<dbReference type="EMBL" id="JBBDGM010000017">
    <property type="protein sequence ID" value="MEJ1089739.1"/>
    <property type="molecule type" value="Genomic_DNA"/>
</dbReference>
<reference evidence="5 6" key="1">
    <citation type="submission" date="2024-02" db="EMBL/GenBank/DDBJ databases">
        <authorList>
            <person name="Saticioglu I.B."/>
        </authorList>
    </citation>
    <scope>NUCLEOTIDE SEQUENCE [LARGE SCALE GENOMIC DNA]</scope>
    <source>
        <strain evidence="5 6">Mu-80</strain>
    </source>
</reference>
<keyword evidence="2" id="KW-0234">DNA repair</keyword>
<evidence type="ECO:0000313" key="5">
    <source>
        <dbReference type="EMBL" id="MEJ1089739.1"/>
    </source>
</evidence>
<evidence type="ECO:0000256" key="4">
    <source>
        <dbReference type="SAM" id="Coils"/>
    </source>
</evidence>
<sequence length="1102" mass="122601">MNMLDGFADDLRTVPGHPGQWRLSRVELLNWGTFDGHHAVPIAREGHLITGASGSGKSSLLDAIAVVLTPDKWVKFNAAALDGSSRTGDRNKVSYVRGAWSKEADAAYDRAVSTYLRKAATWSGILLRFDDDRNDPVVLVRLFHLKGTTTDPADLKDACVILRRDIALPDFASYAARGLDVRRLKADLDPVVATSSGHGPFYMRMRSLLGIASDNALNLLHKTQAAKNLGSLDALFRTFMLDTPGTFKRVENAVDQFRELSESHSHVVDLRDQAEALGVIDESAVQFDAAEVDMLAGRRLSDRALPFTAQWKLRLAETELHAAKQEQTRAQRAAEAARLASEEAEALHDSAKQRLDKRGGIELSHLRARIDDARARVREVTAARTLLGDRLERVGVPMPSSAGELDELVALALAEASKQTPEAIDFTVNDALSQAQAEVRRLEAEIQALRGNRTNVPADLIAARRKVARSLDLPERALPFAGELIDVRGEFAEWSGAIERVLSPLSTALLVRDDLLARVRRVVDGIHLEARLVLDAVALHVDAPAAVRDDRSVIHRVHVADGPFAAYLHRRLSDEFDYACVDDPDELDGVDRGVTITGLLKRSRRRYEKNDRFRVDDRRRWVLGTDNGDKVDHLITELSAAKRAEQTARARFDHAQSARDVLIKRREVFADITRVTWPEIDVKAAGRRSAALEEQLRILTAPDSEMAEAVKAEQQARQDADRLRNERNELEVAAQLAEGEQRRIAGLIDELRSEQTTPVDDADAADLERRFREVRRSIVLSNIDAVSAQVVRSLGSQVQEADARARQAQADFVGRATHFVDRWEAASAELTPTIEDRAGFRALREGILARGLPEYEARFLALLRDRSRDMVIHLRDELMSAPRRVAERIDPVNESLGRSPYDRGRYLEIMVKTRRSGEVDEFLGDLKRIVEGNWAEEDLAGAEQRFAVLSKVMHRLESSDNADRAWRARVLDTREHVSFLAQEKDAAGRVVAVHDSSAGLSGGQRQKLVIFCLAAALRFQLADPDDLVPSYGTVVLDEAFDKADAQYTRMAMDIFREFGFHMILATPQKLLQTLEPYVGAVTSVSNPTRDQSILANVVIERA</sequence>
<dbReference type="Pfam" id="PF13555">
    <property type="entry name" value="AAA_29"/>
    <property type="match status" value="1"/>
</dbReference>
<dbReference type="InterPro" id="IPR027417">
    <property type="entry name" value="P-loop_NTPase"/>
</dbReference>
<feature type="coiled-coil region" evidence="4">
    <location>
        <begin position="706"/>
        <end position="743"/>
    </location>
</feature>
<dbReference type="Gene3D" id="3.40.50.300">
    <property type="entry name" value="P-loop containing nucleotide triphosphate hydrolases"/>
    <property type="match status" value="1"/>
</dbReference>
<keyword evidence="4" id="KW-0175">Coiled coil</keyword>
<keyword evidence="6" id="KW-1185">Reference proteome</keyword>
<feature type="coiled-coil region" evidence="4">
    <location>
        <begin position="313"/>
        <end position="383"/>
    </location>
</feature>
<dbReference type="GO" id="GO:0005524">
    <property type="term" value="F:ATP binding"/>
    <property type="evidence" value="ECO:0007669"/>
    <property type="project" value="UniProtKB-KW"/>
</dbReference>
<protein>
    <submittedName>
        <fullName evidence="5">ATP-binding protein</fullName>
    </submittedName>
</protein>